<name>A0A3A4NJ58_ABYX5</name>
<proteinExistence type="predicted"/>
<dbReference type="EMBL" id="QZKU01000137">
    <property type="protein sequence ID" value="RJP15274.1"/>
    <property type="molecule type" value="Genomic_DNA"/>
</dbReference>
<organism evidence="2 3">
    <name type="scientific">Abyssobacteria bacterium (strain SURF_5)</name>
    <dbReference type="NCBI Taxonomy" id="2093360"/>
    <lineage>
        <taxon>Bacteria</taxon>
        <taxon>Pseudomonadati</taxon>
        <taxon>Candidatus Hydrogenedentota</taxon>
        <taxon>Candidatus Abyssobacteria</taxon>
    </lineage>
</organism>
<dbReference type="Proteomes" id="UP000265882">
    <property type="component" value="Unassembled WGS sequence"/>
</dbReference>
<dbReference type="Gene3D" id="3.90.25.10">
    <property type="entry name" value="UDP-galactose 4-epimerase, domain 1"/>
    <property type="match status" value="1"/>
</dbReference>
<feature type="domain" description="NAD(P)-binding" evidence="1">
    <location>
        <begin position="17"/>
        <end position="321"/>
    </location>
</feature>
<accession>A0A3A4NJ58</accession>
<gene>
    <name evidence="2" type="ORF">C4520_20425</name>
</gene>
<dbReference type="CDD" id="cd05260">
    <property type="entry name" value="GDP_MD_SDR_e"/>
    <property type="match status" value="1"/>
</dbReference>
<dbReference type="AlphaFoldDB" id="A0A3A4NJ58"/>
<dbReference type="SUPFAM" id="SSF51735">
    <property type="entry name" value="NAD(P)-binding Rossmann-fold domains"/>
    <property type="match status" value="1"/>
</dbReference>
<dbReference type="InterPro" id="IPR016040">
    <property type="entry name" value="NAD(P)-bd_dom"/>
</dbReference>
<dbReference type="PANTHER" id="PTHR43000">
    <property type="entry name" value="DTDP-D-GLUCOSE 4,6-DEHYDRATASE-RELATED"/>
    <property type="match status" value="1"/>
</dbReference>
<dbReference type="InterPro" id="IPR036291">
    <property type="entry name" value="NAD(P)-bd_dom_sf"/>
</dbReference>
<evidence type="ECO:0000313" key="3">
    <source>
        <dbReference type="Proteomes" id="UP000265882"/>
    </source>
</evidence>
<evidence type="ECO:0000313" key="2">
    <source>
        <dbReference type="EMBL" id="RJP15274.1"/>
    </source>
</evidence>
<sequence length="329" mass="36830">MFSCPSFCRRTIDVKALITGIAGFAGSYLAELLLSDGENVAGTRLPDENLQNLKPLLSHVQLLDCDLRDVETTNRAVAQAKPDCIYHLAALTFIPDSVVDPRITFKINLLGTLNLLEAARKLKNRPRVLFVGSADEYGRVKQSELPIREENPLRPTNPYSVSKVSASMLAYEYGLNSHLHVVRVRPFNHTGPRQSPRFVCSDFARQIVEAEKGRRTPEIHVGNLRPKRDFLDVRDVVRAYRDILKGGDSCEVYNICSGASVSVSALLEMLMAYSGRELKVVESADRTRPSDVEEIRGDYGKIQKAIGWKPSIPLAKTLGDMVEYWRRNT</sequence>
<dbReference type="Pfam" id="PF16363">
    <property type="entry name" value="GDP_Man_Dehyd"/>
    <property type="match status" value="1"/>
</dbReference>
<reference evidence="2 3" key="1">
    <citation type="journal article" date="2017" name="ISME J.">
        <title>Energy and carbon metabolisms in a deep terrestrial subsurface fluid microbial community.</title>
        <authorList>
            <person name="Momper L."/>
            <person name="Jungbluth S.P."/>
            <person name="Lee M.D."/>
            <person name="Amend J.P."/>
        </authorList>
    </citation>
    <scope>NUCLEOTIDE SEQUENCE [LARGE SCALE GENOMIC DNA]</scope>
    <source>
        <strain evidence="2">SURF_5</strain>
    </source>
</reference>
<evidence type="ECO:0000259" key="1">
    <source>
        <dbReference type="Pfam" id="PF16363"/>
    </source>
</evidence>
<dbReference type="Gene3D" id="3.40.50.720">
    <property type="entry name" value="NAD(P)-binding Rossmann-like Domain"/>
    <property type="match status" value="1"/>
</dbReference>
<comment type="caution">
    <text evidence="2">The sequence shown here is derived from an EMBL/GenBank/DDBJ whole genome shotgun (WGS) entry which is preliminary data.</text>
</comment>
<protein>
    <submittedName>
        <fullName evidence="2">SDR family oxidoreductase</fullName>
    </submittedName>
</protein>